<dbReference type="EMBL" id="CP030941">
    <property type="protein sequence ID" value="UUP16464.1"/>
    <property type="molecule type" value="Genomic_DNA"/>
</dbReference>
<dbReference type="Proteomes" id="UP001342418">
    <property type="component" value="Chromosome"/>
</dbReference>
<evidence type="ECO:0008006" key="4">
    <source>
        <dbReference type="Google" id="ProtNLM"/>
    </source>
</evidence>
<reference evidence="2 3" key="1">
    <citation type="submission" date="2018-07" db="EMBL/GenBank/DDBJ databases">
        <title>Genome sequence of Nitratireductor thuwali#1536.</title>
        <authorList>
            <person name="Michoud G."/>
            <person name="Merlino G."/>
            <person name="Sefrji F.O."/>
            <person name="Daffonchio D."/>
        </authorList>
    </citation>
    <scope>NUCLEOTIDE SEQUENCE [LARGE SCALE GENOMIC DNA]</scope>
    <source>
        <strain evidence="3">Nit1536</strain>
    </source>
</reference>
<name>A0ABY5MGR8_9HYPH</name>
<accession>A0ABY5MGR8</accession>
<protein>
    <recommendedName>
        <fullName evidence="4">Aldose 1-epimerase</fullName>
    </recommendedName>
</protein>
<dbReference type="RefSeq" id="WP_338528883.1">
    <property type="nucleotide sequence ID" value="NZ_CP030941.1"/>
</dbReference>
<evidence type="ECO:0000313" key="2">
    <source>
        <dbReference type="EMBL" id="UUP16464.1"/>
    </source>
</evidence>
<gene>
    <name evidence="2" type="ORF">NTH_00911</name>
</gene>
<organism evidence="2 3">
    <name type="scientific">Nitratireductor thuwali</name>
    <dbReference type="NCBI Taxonomy" id="2267699"/>
    <lineage>
        <taxon>Bacteria</taxon>
        <taxon>Pseudomonadati</taxon>
        <taxon>Pseudomonadota</taxon>
        <taxon>Alphaproteobacteria</taxon>
        <taxon>Hyphomicrobiales</taxon>
        <taxon>Phyllobacteriaceae</taxon>
        <taxon>Nitratireductor</taxon>
    </lineage>
</organism>
<evidence type="ECO:0000256" key="1">
    <source>
        <dbReference type="SAM" id="MobiDB-lite"/>
    </source>
</evidence>
<dbReference type="SUPFAM" id="SSF74650">
    <property type="entry name" value="Galactose mutarotase-like"/>
    <property type="match status" value="1"/>
</dbReference>
<dbReference type="Gene3D" id="2.70.98.10">
    <property type="match status" value="1"/>
</dbReference>
<feature type="region of interest" description="Disordered" evidence="1">
    <location>
        <begin position="191"/>
        <end position="213"/>
    </location>
</feature>
<dbReference type="InterPro" id="IPR011013">
    <property type="entry name" value="Gal_mutarotase_sf_dom"/>
</dbReference>
<dbReference type="InterPro" id="IPR014718">
    <property type="entry name" value="GH-type_carb-bd"/>
</dbReference>
<evidence type="ECO:0000313" key="3">
    <source>
        <dbReference type="Proteomes" id="UP001342418"/>
    </source>
</evidence>
<dbReference type="InterPro" id="IPR008183">
    <property type="entry name" value="Aldose_1/G6P_1-epimerase"/>
</dbReference>
<keyword evidence="3" id="KW-1185">Reference proteome</keyword>
<dbReference type="Pfam" id="PF01263">
    <property type="entry name" value="Aldose_epim"/>
    <property type="match status" value="1"/>
</dbReference>
<sequence length="303" mass="33040">MTISEGSSSDTLAHPISDRHTIRNDCFEATFQPLAGGRMLRLRHVGHGDLLVPLHDTSFDPVKWPKAGAFPLFPFHNRLRGAAFKHDGRLIRLKPNAANGADVMHGPAHRRAWIVTEKGADFIEMALAYRADDEWPFDFTATQRFELHAEHLSIGLSLTNTSGAPMPGGIGWHPYFKPPRDGVVMTDAASRWEPAGPKGLPERTARYGSTGGNSIEIDSTRHFSDWTEASAWIGDGARITLSGSPRLSCLVVHWRTEYLCLEPASHVSGAFAALPEPSPETGLCLLAPGETLAGIARLSVDRP</sequence>
<proteinExistence type="predicted"/>